<accession>A0ABW4JC66</accession>
<dbReference type="CDD" id="cd07729">
    <property type="entry name" value="AHL_lactonase_MBL-fold"/>
    <property type="match status" value="1"/>
</dbReference>
<dbReference type="InterPro" id="IPR051013">
    <property type="entry name" value="MBL_superfamily_lactonases"/>
</dbReference>
<evidence type="ECO:0000256" key="4">
    <source>
        <dbReference type="ARBA" id="ARBA00022801"/>
    </source>
</evidence>
<proteinExistence type="inferred from homology"/>
<comment type="cofactor">
    <cofactor evidence="1">
        <name>Zn(2+)</name>
        <dbReference type="ChEBI" id="CHEBI:29105"/>
    </cofactor>
</comment>
<reference evidence="8" key="1">
    <citation type="journal article" date="2019" name="Int. J. Syst. Evol. Microbiol.">
        <title>The Global Catalogue of Microorganisms (GCM) 10K type strain sequencing project: providing services to taxonomists for standard genome sequencing and annotation.</title>
        <authorList>
            <consortium name="The Broad Institute Genomics Platform"/>
            <consortium name="The Broad Institute Genome Sequencing Center for Infectious Disease"/>
            <person name="Wu L."/>
            <person name="Ma J."/>
        </authorList>
    </citation>
    <scope>NUCLEOTIDE SEQUENCE [LARGE SCALE GENOMIC DNA]</scope>
    <source>
        <strain evidence="8">CGMCC 1.12286</strain>
    </source>
</reference>
<dbReference type="PANTHER" id="PTHR42978:SF2">
    <property type="entry name" value="102 KBASES UNSTABLE REGION: FROM 1 TO 119443"/>
    <property type="match status" value="1"/>
</dbReference>
<keyword evidence="5" id="KW-0862">Zinc</keyword>
<dbReference type="PANTHER" id="PTHR42978">
    <property type="entry name" value="QUORUM-QUENCHING LACTONASE YTNP-RELATED-RELATED"/>
    <property type="match status" value="1"/>
</dbReference>
<organism evidence="7 8">
    <name type="scientific">Alicyclobacillus fodiniaquatilis</name>
    <dbReference type="NCBI Taxonomy" id="1661150"/>
    <lineage>
        <taxon>Bacteria</taxon>
        <taxon>Bacillati</taxon>
        <taxon>Bacillota</taxon>
        <taxon>Bacilli</taxon>
        <taxon>Bacillales</taxon>
        <taxon>Alicyclobacillaceae</taxon>
        <taxon>Alicyclobacillus</taxon>
    </lineage>
</organism>
<dbReference type="SUPFAM" id="SSF56281">
    <property type="entry name" value="Metallo-hydrolase/oxidoreductase"/>
    <property type="match status" value="1"/>
</dbReference>
<comment type="similarity">
    <text evidence="2">Belongs to the metallo-beta-lactamase superfamily.</text>
</comment>
<evidence type="ECO:0000259" key="6">
    <source>
        <dbReference type="SMART" id="SM00849"/>
    </source>
</evidence>
<evidence type="ECO:0000256" key="5">
    <source>
        <dbReference type="ARBA" id="ARBA00022833"/>
    </source>
</evidence>
<protein>
    <submittedName>
        <fullName evidence="7">N-acyl homoserine lactonase family protein</fullName>
    </submittedName>
</protein>
<dbReference type="EMBL" id="JBHUCX010000013">
    <property type="protein sequence ID" value="MFD1673862.1"/>
    <property type="molecule type" value="Genomic_DNA"/>
</dbReference>
<dbReference type="InterPro" id="IPR001279">
    <property type="entry name" value="Metallo-B-lactamas"/>
</dbReference>
<evidence type="ECO:0000256" key="1">
    <source>
        <dbReference type="ARBA" id="ARBA00001947"/>
    </source>
</evidence>
<keyword evidence="8" id="KW-1185">Reference proteome</keyword>
<dbReference type="Proteomes" id="UP001597079">
    <property type="component" value="Unassembled WGS sequence"/>
</dbReference>
<comment type="caution">
    <text evidence="7">The sequence shown here is derived from an EMBL/GenBank/DDBJ whole genome shotgun (WGS) entry which is preliminary data.</text>
</comment>
<evidence type="ECO:0000313" key="8">
    <source>
        <dbReference type="Proteomes" id="UP001597079"/>
    </source>
</evidence>
<sequence>MSTLYPASTRDICLFILDNGRMFPPAPSAQSWSHNINLQNTVYPIYAVLISHPQGYVLFDAGCHPNSMGVHGRWPSALQTAYPWLAGPQDMLLTRLSQLCVKPSDIRYVVCSHLHCDHAGNLEFFPHSEILVHEWEWHAAQRELGTGLESVDFVRQDVQAWASASLNVRTVPYDARPFELLPGLVVHNLGQGHSYGMLALEVNLREQGTIILASDAAYSADCYGTAPNLPQTYVSEAGYMQGVAYLQQLADSTSGTVWFGHDLKQFMKLLAASSKTGCIE</sequence>
<dbReference type="InterPro" id="IPR036866">
    <property type="entry name" value="RibonucZ/Hydroxyglut_hydro"/>
</dbReference>
<dbReference type="SMART" id="SM00849">
    <property type="entry name" value="Lactamase_B"/>
    <property type="match status" value="1"/>
</dbReference>
<evidence type="ECO:0000256" key="2">
    <source>
        <dbReference type="ARBA" id="ARBA00007749"/>
    </source>
</evidence>
<gene>
    <name evidence="7" type="ORF">ACFSB2_03955</name>
</gene>
<dbReference type="Gene3D" id="3.60.15.10">
    <property type="entry name" value="Ribonuclease Z/Hydroxyacylglutathione hydrolase-like"/>
    <property type="match status" value="1"/>
</dbReference>
<feature type="domain" description="Metallo-beta-lactamase" evidence="6">
    <location>
        <begin position="44"/>
        <end position="261"/>
    </location>
</feature>
<dbReference type="Pfam" id="PF00753">
    <property type="entry name" value="Lactamase_B"/>
    <property type="match status" value="1"/>
</dbReference>
<name>A0ABW4JC66_9BACL</name>
<evidence type="ECO:0000256" key="3">
    <source>
        <dbReference type="ARBA" id="ARBA00022723"/>
    </source>
</evidence>
<evidence type="ECO:0000313" key="7">
    <source>
        <dbReference type="EMBL" id="MFD1673862.1"/>
    </source>
</evidence>
<dbReference type="RefSeq" id="WP_377941432.1">
    <property type="nucleotide sequence ID" value="NZ_JBHUCX010000013.1"/>
</dbReference>
<keyword evidence="3" id="KW-0479">Metal-binding</keyword>
<keyword evidence="4" id="KW-0378">Hydrolase</keyword>